<evidence type="ECO:0000256" key="23">
    <source>
        <dbReference type="SAM" id="MobiDB-lite"/>
    </source>
</evidence>
<dbReference type="InterPro" id="IPR000315">
    <property type="entry name" value="Znf_B-box"/>
</dbReference>
<evidence type="ECO:0000256" key="15">
    <source>
        <dbReference type="ARBA" id="ARBA00023054"/>
    </source>
</evidence>
<dbReference type="Gene3D" id="2.40.10.500">
    <property type="match status" value="1"/>
</dbReference>
<evidence type="ECO:0000256" key="3">
    <source>
        <dbReference type="ARBA" id="ARBA00004906"/>
    </source>
</evidence>
<dbReference type="GO" id="GO:0061630">
    <property type="term" value="F:ubiquitin protein ligase activity"/>
    <property type="evidence" value="ECO:0007669"/>
    <property type="project" value="UniProtKB-EC"/>
</dbReference>
<dbReference type="GO" id="GO:0017148">
    <property type="term" value="P:negative regulation of translation"/>
    <property type="evidence" value="ECO:0007669"/>
    <property type="project" value="UniProtKB-ARBA"/>
</dbReference>
<reference evidence="25" key="1">
    <citation type="submission" date="2021-12" db="EMBL/GenBank/DDBJ databases">
        <authorList>
            <person name="King R."/>
        </authorList>
    </citation>
    <scope>NUCLEOTIDE SEQUENCE</scope>
</reference>
<keyword evidence="15" id="KW-0175">Coiled coil</keyword>
<dbReference type="InterPro" id="IPR050952">
    <property type="entry name" value="TRIM-NHL_E3_ligases"/>
</dbReference>
<keyword evidence="12" id="KW-0833">Ubl conjugation pathway</keyword>
<keyword evidence="8" id="KW-0808">Transferase</keyword>
<dbReference type="EMBL" id="OV121133">
    <property type="protein sequence ID" value="CAH0551130.1"/>
    <property type="molecule type" value="Genomic_DNA"/>
</dbReference>
<feature type="region of interest" description="Disordered" evidence="23">
    <location>
        <begin position="1"/>
        <end position="26"/>
    </location>
</feature>
<dbReference type="FunFam" id="2.120.10.30:FF:000080">
    <property type="entry name" value="E3 ubiquitin-protein ligase TRIM71"/>
    <property type="match status" value="1"/>
</dbReference>
<dbReference type="SUPFAM" id="SSF57845">
    <property type="entry name" value="B-box zinc-binding domain"/>
    <property type="match status" value="1"/>
</dbReference>
<dbReference type="GO" id="GO:0008270">
    <property type="term" value="F:zinc ion binding"/>
    <property type="evidence" value="ECO:0007669"/>
    <property type="project" value="UniProtKB-KW"/>
</dbReference>
<comment type="subcellular location">
    <subcellularLocation>
        <location evidence="2">Cytoplasm</location>
        <location evidence="2">P-body</location>
    </subcellularLocation>
</comment>
<evidence type="ECO:0000256" key="9">
    <source>
        <dbReference type="ARBA" id="ARBA00022723"/>
    </source>
</evidence>
<evidence type="ECO:0000256" key="20">
    <source>
        <dbReference type="ARBA" id="ARBA00043228"/>
    </source>
</evidence>
<keyword evidence="16" id="KW-0943">RNA-mediated gene silencing</keyword>
<keyword evidence="14" id="KW-0694">RNA-binding</keyword>
<proteinExistence type="inferred from homology"/>
<dbReference type="FunFam" id="2.120.10.30:FF:000013">
    <property type="entry name" value="E3 ubiquitin-protein ligase TRIM71"/>
    <property type="match status" value="1"/>
</dbReference>
<dbReference type="InterPro" id="IPR001258">
    <property type="entry name" value="NHL_repeat"/>
</dbReference>
<dbReference type="PROSITE" id="PS51125">
    <property type="entry name" value="NHL"/>
    <property type="match status" value="6"/>
</dbReference>
<dbReference type="Pfam" id="PF17170">
    <property type="entry name" value="DUF5128"/>
    <property type="match status" value="1"/>
</dbReference>
<dbReference type="Pfam" id="PF00643">
    <property type="entry name" value="zf-B_box"/>
    <property type="match status" value="1"/>
</dbReference>
<evidence type="ECO:0000313" key="25">
    <source>
        <dbReference type="EMBL" id="CAH0551130.1"/>
    </source>
</evidence>
<dbReference type="AlphaFoldDB" id="A0A9P0FD97"/>
<dbReference type="GO" id="GO:0035198">
    <property type="term" value="F:miRNA binding"/>
    <property type="evidence" value="ECO:0007669"/>
    <property type="project" value="UniProtKB-ARBA"/>
</dbReference>
<keyword evidence="13" id="KW-0862">Zinc</keyword>
<dbReference type="EC" id="2.3.2.27" evidence="5"/>
<feature type="compositionally biased region" description="Low complexity" evidence="23">
    <location>
        <begin position="12"/>
        <end position="24"/>
    </location>
</feature>
<feature type="repeat" description="NHL" evidence="22">
    <location>
        <begin position="427"/>
        <end position="470"/>
    </location>
</feature>
<dbReference type="InterPro" id="IPR011042">
    <property type="entry name" value="6-blade_b-propeller_TolB-like"/>
</dbReference>
<evidence type="ECO:0000256" key="4">
    <source>
        <dbReference type="ARBA" id="ARBA00008518"/>
    </source>
</evidence>
<comment type="catalytic activity">
    <reaction evidence="1">
        <text>S-ubiquitinyl-[E2 ubiquitin-conjugating enzyme]-L-cysteine + [acceptor protein]-L-lysine = [E2 ubiquitin-conjugating enzyme]-L-cysteine + N(6)-ubiquitinyl-[acceptor protein]-L-lysine.</text>
        <dbReference type="EC" id="2.3.2.27"/>
    </reaction>
</comment>
<evidence type="ECO:0000256" key="5">
    <source>
        <dbReference type="ARBA" id="ARBA00012483"/>
    </source>
</evidence>
<feature type="repeat" description="NHL" evidence="22">
    <location>
        <begin position="474"/>
        <end position="517"/>
    </location>
</feature>
<keyword evidence="11 21" id="KW-0863">Zinc-finger</keyword>
<evidence type="ECO:0000256" key="19">
    <source>
        <dbReference type="ARBA" id="ARBA00042007"/>
    </source>
</evidence>
<gene>
    <name evidence="25" type="ORF">MELIAE_LOCUS3809</name>
</gene>
<keyword evidence="9" id="KW-0479">Metal-binding</keyword>
<evidence type="ECO:0000256" key="16">
    <source>
        <dbReference type="ARBA" id="ARBA00023158"/>
    </source>
</evidence>
<keyword evidence="6" id="KW-0217">Developmental protein</keyword>
<dbReference type="GO" id="GO:0031047">
    <property type="term" value="P:regulatory ncRNA-mediated gene silencing"/>
    <property type="evidence" value="ECO:0007669"/>
    <property type="project" value="UniProtKB-KW"/>
</dbReference>
<evidence type="ECO:0000256" key="12">
    <source>
        <dbReference type="ARBA" id="ARBA00022786"/>
    </source>
</evidence>
<name>A0A9P0FD97_BRAAE</name>
<dbReference type="OrthoDB" id="342730at2759"/>
<dbReference type="PANTHER" id="PTHR24104">
    <property type="entry name" value="E3 UBIQUITIN-PROTEIN LIGASE NHLRC1-RELATED"/>
    <property type="match status" value="1"/>
</dbReference>
<sequence>MSCCKNFPPSSPLSRSESPSSSDPPDMENFISNIIANVALDDNSLCGNCEEGTSAFSKCIDCREMLCDACVLAHKRVRLTKDHRISLGSLGSSPHSGNPSPLCNNFISLCENHKEPYRLFCQTCKSPSCSECLLEEHSNHQVTYIEDMIEQSKEISLKLVVESRQAILKIRESIDTVQRMNESVEIRTHQVSNEIRTFTRRLISSLEDREAELLKKVDQIRQYKGKMLMAQQESLRIALAKLARTSDLLTDSIETSQNALDIMIGNEKAEAELKQIRPFSMELVPCEDDNLMFIPAESGFLRAISQFGSISPNLATQIIRPMARNNSFTCNIPNANYSIFSLTKDYSDDLDFGQTVNIRNRPIFGASKIVKVRDSGPLPSLTFGVEGEGDGQLCRPWGICCNKLNQIIVADRSNNRIQVFNTSGAYLFKFGSQGCSPGQFDRPAGVAVNTYNDIIVADKDNHRIQIFKNNGTFAYTFGEKGIRNGQFNYPWDVACNSLNQIVVSDTRNHRIQLFNSDGSYITKYGFEGTSQMWKHFDSPRGVAFTPQGGVIVTDFNNHRLVVVEANFQNAQFLGQEGASFKQFLRPQGLICDDEGRIIVADSRNNRIQVFERNGSFLFKLGQLGKNPGEMDRPSGIGLTPEGRIAVVDFGNNRVQIF</sequence>
<evidence type="ECO:0000256" key="18">
    <source>
        <dbReference type="ARBA" id="ARBA00041679"/>
    </source>
</evidence>
<feature type="domain" description="B box-type" evidence="24">
    <location>
        <begin position="105"/>
        <end position="145"/>
    </location>
</feature>
<dbReference type="Gene3D" id="2.120.10.30">
    <property type="entry name" value="TolB, C-terminal domain"/>
    <property type="match status" value="2"/>
</dbReference>
<dbReference type="CDD" id="cd14954">
    <property type="entry name" value="NHL_TRIM71_like"/>
    <property type="match status" value="1"/>
</dbReference>
<keyword evidence="7" id="KW-0963">Cytoplasm</keyword>
<feature type="repeat" description="NHL" evidence="22">
    <location>
        <begin position="617"/>
        <end position="657"/>
    </location>
</feature>
<feature type="repeat" description="NHL" evidence="22">
    <location>
        <begin position="380"/>
        <end position="423"/>
    </location>
</feature>
<evidence type="ECO:0000256" key="14">
    <source>
        <dbReference type="ARBA" id="ARBA00022884"/>
    </source>
</evidence>
<evidence type="ECO:0000313" key="26">
    <source>
        <dbReference type="Proteomes" id="UP001154078"/>
    </source>
</evidence>
<protein>
    <recommendedName>
        <fullName evidence="17">E3 ubiquitin-protein ligase TRIM71</fullName>
        <ecNumber evidence="5">2.3.2.27</ecNumber>
    </recommendedName>
    <alternativeName>
        <fullName evidence="20">Protein lin-41 homolog</fullName>
    </alternativeName>
    <alternativeName>
        <fullName evidence="18">RING-type E3 ubiquitin transferase TRIM71</fullName>
    </alternativeName>
    <alternativeName>
        <fullName evidence="19">Tripartite motif-containing protein 71</fullName>
    </alternativeName>
</protein>
<accession>A0A9P0FD97</accession>
<evidence type="ECO:0000256" key="17">
    <source>
        <dbReference type="ARBA" id="ARBA00040205"/>
    </source>
</evidence>
<evidence type="ECO:0000256" key="10">
    <source>
        <dbReference type="ARBA" id="ARBA00022737"/>
    </source>
</evidence>
<feature type="repeat" description="NHL" evidence="22">
    <location>
        <begin position="570"/>
        <end position="613"/>
    </location>
</feature>
<evidence type="ECO:0000256" key="13">
    <source>
        <dbReference type="ARBA" id="ARBA00022833"/>
    </source>
</evidence>
<dbReference type="SUPFAM" id="SSF101898">
    <property type="entry name" value="NHL repeat"/>
    <property type="match status" value="1"/>
</dbReference>
<evidence type="ECO:0000256" key="11">
    <source>
        <dbReference type="ARBA" id="ARBA00022771"/>
    </source>
</evidence>
<dbReference type="PANTHER" id="PTHR24104:SF48">
    <property type="entry name" value="PROTEIN WECH"/>
    <property type="match status" value="1"/>
</dbReference>
<evidence type="ECO:0000256" key="21">
    <source>
        <dbReference type="PROSITE-ProRule" id="PRU00024"/>
    </source>
</evidence>
<dbReference type="Pfam" id="PF01436">
    <property type="entry name" value="NHL"/>
    <property type="match status" value="4"/>
</dbReference>
<evidence type="ECO:0000256" key="8">
    <source>
        <dbReference type="ARBA" id="ARBA00022679"/>
    </source>
</evidence>
<organism evidence="25 26">
    <name type="scientific">Brassicogethes aeneus</name>
    <name type="common">Rape pollen beetle</name>
    <name type="synonym">Meligethes aeneus</name>
    <dbReference type="NCBI Taxonomy" id="1431903"/>
    <lineage>
        <taxon>Eukaryota</taxon>
        <taxon>Metazoa</taxon>
        <taxon>Ecdysozoa</taxon>
        <taxon>Arthropoda</taxon>
        <taxon>Hexapoda</taxon>
        <taxon>Insecta</taxon>
        <taxon>Pterygota</taxon>
        <taxon>Neoptera</taxon>
        <taxon>Endopterygota</taxon>
        <taxon>Coleoptera</taxon>
        <taxon>Polyphaga</taxon>
        <taxon>Cucujiformia</taxon>
        <taxon>Nitidulidae</taxon>
        <taxon>Meligethinae</taxon>
        <taxon>Brassicogethes</taxon>
    </lineage>
</organism>
<feature type="repeat" description="NHL" evidence="22">
    <location>
        <begin position="526"/>
        <end position="566"/>
    </location>
</feature>
<evidence type="ECO:0000256" key="1">
    <source>
        <dbReference type="ARBA" id="ARBA00000900"/>
    </source>
</evidence>
<comment type="pathway">
    <text evidence="3">Protein modification; protein ubiquitination.</text>
</comment>
<evidence type="ECO:0000256" key="2">
    <source>
        <dbReference type="ARBA" id="ARBA00004201"/>
    </source>
</evidence>
<dbReference type="SMART" id="SM00336">
    <property type="entry name" value="BBOX"/>
    <property type="match status" value="2"/>
</dbReference>
<dbReference type="Gene3D" id="3.30.160.60">
    <property type="entry name" value="Classic Zinc Finger"/>
    <property type="match status" value="1"/>
</dbReference>
<dbReference type="PROSITE" id="PS50119">
    <property type="entry name" value="ZF_BBOX"/>
    <property type="match status" value="1"/>
</dbReference>
<keyword evidence="10" id="KW-0677">Repeat</keyword>
<evidence type="ECO:0000256" key="7">
    <source>
        <dbReference type="ARBA" id="ARBA00022490"/>
    </source>
</evidence>
<keyword evidence="26" id="KW-1185">Reference proteome</keyword>
<evidence type="ECO:0000256" key="22">
    <source>
        <dbReference type="PROSITE-ProRule" id="PRU00504"/>
    </source>
</evidence>
<evidence type="ECO:0000259" key="24">
    <source>
        <dbReference type="PROSITE" id="PS50119"/>
    </source>
</evidence>
<dbReference type="FunFam" id="2.120.10.30:FF:000025">
    <property type="entry name" value="E3 ubiquitin-protein ligase TRIM71"/>
    <property type="match status" value="1"/>
</dbReference>
<evidence type="ECO:0000256" key="6">
    <source>
        <dbReference type="ARBA" id="ARBA00022473"/>
    </source>
</evidence>
<dbReference type="Proteomes" id="UP001154078">
    <property type="component" value="Chromosome 2"/>
</dbReference>
<comment type="similarity">
    <text evidence="4">Belongs to the TRIM/RBCC family.</text>
</comment>
<dbReference type="GO" id="GO:0000932">
    <property type="term" value="C:P-body"/>
    <property type="evidence" value="ECO:0007669"/>
    <property type="project" value="UniProtKB-SubCell"/>
</dbReference>